<dbReference type="OrthoDB" id="25344at2157"/>
<dbReference type="eggNOG" id="arCOG00368">
    <property type="taxonomic scope" value="Archaea"/>
</dbReference>
<dbReference type="GeneID" id="5324544"/>
<dbReference type="Proteomes" id="UP000001107">
    <property type="component" value="Chromosome"/>
</dbReference>
<evidence type="ECO:0000313" key="7">
    <source>
        <dbReference type="EMBL" id="ABR54558.1"/>
    </source>
</evidence>
<dbReference type="GO" id="GO:0008270">
    <property type="term" value="F:zinc ion binding"/>
    <property type="evidence" value="ECO:0007669"/>
    <property type="project" value="UniProtKB-UniRule"/>
</dbReference>
<keyword evidence="3 5" id="KW-0175">Coiled coil</keyword>
<name>A6UPY6_METVS</name>
<sequence>MIIKSIKIENFKSHRNTKLQLNKGITTIIGHNGSGKSSIFQAMNFALFSPRGANFKIDNMMQKGSKSFSIELEFEIRGNSYLVKRKRYQNKTEDKLYINGILNVESSSEVNKKIEEILELDNSIFSNAVYIKQGEIANLIQMTSGDRKEVIGKLLGIERYEKVYEKINIIKKAYEERLFEINGELKQEIEVTNLLEKLNLEILRLETLKKEINNEIINLENIKVEKNNELTEFNQKFIKITKLREDLQENISEIKNISLELQNLENSLKSVDYESLKLENNQENYFKYLKVESRIKELSEKIKSHKLEYDAFQKLKLKEESLSMEILEIGKKINEYSFQESFKDLNLNEVQILKNINNKDLKSHSIEDLKKYLVILNEEILKLDFIKEKISELEFVEKQILEINNQKKLKKEFEIDSKNYDIAVEKISELNLKKNQYANSLKEKIELEKRLNIENNEKMQLNKSLKEFMDIELKINLEKNTKDKYDQICEKISKLTEVIAGNEIVLKNSLVSKAELEKTVDECNICKSKITNDKKQELLLAYELEQENLEKVIESLKNQVEILNRKKEILNSELKIINGLKPKYGELLEKKNSILKVENSINELELKLTDMKKNLCEYEVIKSELSNYELQKSRLKEINNKYQYCIQFLNNIDENNVLTTQSELLKVIGDYDVLKIQLMKKDLETLKDNLKEILQNLEREKVLNFELTNVKNNIYSKLGLVEQYLEWETEKSNLEVELSMHKKYYEEFMESMAVLKSHSKAYSIEITKLNDYLREKTFEKYSVLTKKNTLRNKLINDIQEINYNEERHKELNIYFENILKELHEFSKKFERISSELTVKKENSESLNKKIKELALKKEEKQKIESFKEYLEKIRREVFSKDGFQKYLREKYIPLIQRHANQIFQEFELPYSHIQLKEDYSLIVDGLPVETLSGGEQIAVSLALRLGISKAVCNNIECIILDEPTAYLDEERRKNLLNIFRNIKTISQMAIITHHQELEQIADNILTVRKIGEISKVTLE</sequence>
<dbReference type="EMBL" id="CP000742">
    <property type="protein sequence ID" value="ABR54558.1"/>
    <property type="molecule type" value="Genomic_DNA"/>
</dbReference>
<feature type="coiled-coil region" evidence="5">
    <location>
        <begin position="676"/>
        <end position="703"/>
    </location>
</feature>
<dbReference type="GO" id="GO:0016887">
    <property type="term" value="F:ATP hydrolysis activity"/>
    <property type="evidence" value="ECO:0007669"/>
    <property type="project" value="UniProtKB-UniRule"/>
</dbReference>
<dbReference type="HAMAP" id="MF_00449">
    <property type="entry name" value="RAD50"/>
    <property type="match status" value="1"/>
</dbReference>
<feature type="binding site" evidence="5">
    <location>
        <position position="133"/>
    </location>
    <ligand>
        <name>ATP</name>
        <dbReference type="ChEBI" id="CHEBI:30616"/>
    </ligand>
</feature>
<dbReference type="GO" id="GO:0006302">
    <property type="term" value="P:double-strand break repair"/>
    <property type="evidence" value="ECO:0007669"/>
    <property type="project" value="UniProtKB-UniRule"/>
</dbReference>
<dbReference type="Gene3D" id="3.40.50.300">
    <property type="entry name" value="P-loop containing nucleotide triphosphate hydrolases"/>
    <property type="match status" value="2"/>
</dbReference>
<feature type="domain" description="Rad50/SbcC-type AAA" evidence="6">
    <location>
        <begin position="5"/>
        <end position="255"/>
    </location>
</feature>
<dbReference type="AlphaFoldDB" id="A6UPY6"/>
<evidence type="ECO:0000313" key="8">
    <source>
        <dbReference type="Proteomes" id="UP000001107"/>
    </source>
</evidence>
<keyword evidence="5" id="KW-0067">ATP-binding</keyword>
<dbReference type="PANTHER" id="PTHR32114">
    <property type="entry name" value="ABC TRANSPORTER ABCH.3"/>
    <property type="match status" value="1"/>
</dbReference>
<comment type="domain">
    <text evidence="5">The two conserved Cys that bind zinc constitute the zinc-hook, which separates the large intramolecular coiled coil regions. The 2 Cys residues coordinate one molecule of zinc with the help of the 2 Cys residues of the zinc-hook of another Rad50 molecule, thereby forming a V-shaped homodimer.</text>
</comment>
<keyword evidence="5" id="KW-0862">Zinc</keyword>
<keyword evidence="4 5" id="KW-0234">DNA repair</keyword>
<dbReference type="InterPro" id="IPR022982">
    <property type="entry name" value="Rad50_ATPase_archaeal"/>
</dbReference>
<comment type="cofactor">
    <cofactor evidence="5">
        <name>Zn(2+)</name>
        <dbReference type="ChEBI" id="CHEBI:29105"/>
    </cofactor>
    <text evidence="5">Binds 1 zinc ion per homodimer.</text>
</comment>
<dbReference type="GO" id="GO:0005524">
    <property type="term" value="F:ATP binding"/>
    <property type="evidence" value="ECO:0007669"/>
    <property type="project" value="UniProtKB-UniRule"/>
</dbReference>
<proteinExistence type="inferred from homology"/>
<feature type="binding site" evidence="5">
    <location>
        <position position="12"/>
    </location>
    <ligand>
        <name>ATP</name>
        <dbReference type="ChEBI" id="CHEBI:30616"/>
    </ligand>
</feature>
<evidence type="ECO:0000259" key="6">
    <source>
        <dbReference type="Pfam" id="PF13476"/>
    </source>
</evidence>
<reference evidence="7" key="1">
    <citation type="submission" date="2007-06" db="EMBL/GenBank/DDBJ databases">
        <title>Complete sequence of Methanococcus vannielii SB.</title>
        <authorList>
            <consortium name="US DOE Joint Genome Institute"/>
            <person name="Copeland A."/>
            <person name="Lucas S."/>
            <person name="Lapidus A."/>
            <person name="Barry K."/>
            <person name="Glavina del Rio T."/>
            <person name="Dalin E."/>
            <person name="Tice H."/>
            <person name="Pitluck S."/>
            <person name="Chain P."/>
            <person name="Malfatti S."/>
            <person name="Shin M."/>
            <person name="Vergez L."/>
            <person name="Schmutz J."/>
            <person name="Larimer F."/>
            <person name="Land M."/>
            <person name="Hauser L."/>
            <person name="Kyrpides N."/>
            <person name="Anderson I."/>
            <person name="Sieprawska-Lupa M."/>
            <person name="Whitman W.B."/>
            <person name="Richardson P."/>
        </authorList>
    </citation>
    <scope>NUCLEOTIDE SEQUENCE [LARGE SCALE GENOMIC DNA]</scope>
    <source>
        <strain evidence="7">SB</strain>
    </source>
</reference>
<dbReference type="Pfam" id="PF13476">
    <property type="entry name" value="AAA_23"/>
    <property type="match status" value="1"/>
</dbReference>
<comment type="similarity">
    <text evidence="5">Belongs to the SMC family. RAD50 subfamily.</text>
</comment>
<dbReference type="KEGG" id="mvn:Mevan_0652"/>
<keyword evidence="8" id="KW-1185">Reference proteome</keyword>
<feature type="binding site" evidence="5">
    <location>
        <position position="523"/>
    </location>
    <ligand>
        <name>Zn(2+)</name>
        <dbReference type="ChEBI" id="CHEBI:29105"/>
    </ligand>
</feature>
<feature type="binding site" evidence="5">
    <location>
        <position position="526"/>
    </location>
    <ligand>
        <name>Zn(2+)</name>
        <dbReference type="ChEBI" id="CHEBI:29105"/>
    </ligand>
</feature>
<keyword evidence="5" id="KW-0479">Metal-binding</keyword>
<gene>
    <name evidence="5" type="primary">rad50</name>
    <name evidence="7" type="ordered locus">Mevan_0652</name>
</gene>
<accession>A6UPY6</accession>
<dbReference type="InterPro" id="IPR038729">
    <property type="entry name" value="Rad50/SbcC_AAA"/>
</dbReference>
<dbReference type="PANTHER" id="PTHR32114:SF2">
    <property type="entry name" value="ABC TRANSPORTER ABCH.3"/>
    <property type="match status" value="1"/>
</dbReference>
<dbReference type="SUPFAM" id="SSF52540">
    <property type="entry name" value="P-loop containing nucleoside triphosphate hydrolases"/>
    <property type="match status" value="1"/>
</dbReference>
<feature type="coiled-coil region" evidence="5">
    <location>
        <begin position="157"/>
        <end position="315"/>
    </location>
</feature>
<evidence type="ECO:0000256" key="4">
    <source>
        <dbReference type="ARBA" id="ARBA00023204"/>
    </source>
</evidence>
<dbReference type="InterPro" id="IPR027417">
    <property type="entry name" value="P-loop_NTPase"/>
</dbReference>
<feature type="coiled-coil region" evidence="5">
    <location>
        <begin position="430"/>
        <end position="464"/>
    </location>
</feature>
<protein>
    <recommendedName>
        <fullName evidence="5">DNA double-strand break repair Rad50 ATPase</fullName>
    </recommendedName>
</protein>
<evidence type="ECO:0000256" key="1">
    <source>
        <dbReference type="ARBA" id="ARBA00022763"/>
    </source>
</evidence>
<evidence type="ECO:0000256" key="5">
    <source>
        <dbReference type="HAMAP-Rule" id="MF_00449"/>
    </source>
</evidence>
<comment type="subunit">
    <text evidence="5">Homodimer. Forms a heterotetramer composed of two Mre11 subunits and two Rad50 subunits.</text>
</comment>
<evidence type="ECO:0000256" key="2">
    <source>
        <dbReference type="ARBA" id="ARBA00022801"/>
    </source>
</evidence>
<feature type="coiled-coil region" evidence="5">
    <location>
        <begin position="532"/>
        <end position="638"/>
    </location>
</feature>
<comment type="function">
    <text evidence="5">Part of the Rad50/Mre11 complex, which is involved in the early steps of DNA double-strand break (DSB) repair. The complex may facilitate opening of the processed DNA ends to aid in the recruitment of HerA and NurA. Rad50 controls the balance between DNA end bridging and DNA resection via ATP-dependent structural rearrangements of the Rad50/Mre11 complex.</text>
</comment>
<dbReference type="HOGENOM" id="CLU_004785_0_2_2"/>
<keyword evidence="5" id="KW-0547">Nucleotide-binding</keyword>
<organism evidence="7 8">
    <name type="scientific">Methanococcus vannielii (strain ATCC 35089 / DSM 1224 / JCM 13029 / OCM 148 / SB)</name>
    <dbReference type="NCBI Taxonomy" id="406327"/>
    <lineage>
        <taxon>Archaea</taxon>
        <taxon>Methanobacteriati</taxon>
        <taxon>Methanobacteriota</taxon>
        <taxon>Methanomada group</taxon>
        <taxon>Methanococci</taxon>
        <taxon>Methanococcales</taxon>
        <taxon>Methanococcaceae</taxon>
        <taxon>Methanococcus</taxon>
    </lineage>
</organism>
<comment type="caution">
    <text evidence="5">Lacks conserved residue(s) required for the propagation of feature annotation.</text>
</comment>
<feature type="coiled-coil region" evidence="5">
    <location>
        <begin position="836"/>
        <end position="876"/>
    </location>
</feature>
<dbReference type="SUPFAM" id="SSF75712">
    <property type="entry name" value="Rad50 coiled-coil Zn hook"/>
    <property type="match status" value="1"/>
</dbReference>
<dbReference type="Gene3D" id="1.10.287.510">
    <property type="entry name" value="Helix hairpin bin"/>
    <property type="match status" value="1"/>
</dbReference>
<keyword evidence="1 5" id="KW-0227">DNA damage</keyword>
<dbReference type="RefSeq" id="WP_011972461.1">
    <property type="nucleotide sequence ID" value="NC_009634.1"/>
</dbReference>
<keyword evidence="2 5" id="KW-0378">Hydrolase</keyword>
<dbReference type="STRING" id="406327.Mevan_0652"/>
<feature type="binding site" evidence="5">
    <location>
        <begin position="32"/>
        <end position="38"/>
    </location>
    <ligand>
        <name>ATP</name>
        <dbReference type="ChEBI" id="CHEBI:30616"/>
    </ligand>
</feature>
<evidence type="ECO:0000256" key="3">
    <source>
        <dbReference type="ARBA" id="ARBA00023054"/>
    </source>
</evidence>